<accession>A0A4D6LWP8</accession>
<dbReference type="EMBL" id="CP039349">
    <property type="protein sequence ID" value="QCD92900.1"/>
    <property type="molecule type" value="Genomic_DNA"/>
</dbReference>
<reference evidence="1 2" key="1">
    <citation type="submission" date="2019-04" db="EMBL/GenBank/DDBJ databases">
        <title>An improved genome assembly and genetic linkage map for asparagus bean, Vigna unguiculata ssp. sesquipedialis.</title>
        <authorList>
            <person name="Xia Q."/>
            <person name="Zhang R."/>
            <person name="Dong Y."/>
        </authorList>
    </citation>
    <scope>NUCLEOTIDE SEQUENCE [LARGE SCALE GENOMIC DNA]</scope>
    <source>
        <tissue evidence="1">Leaf</tissue>
    </source>
</reference>
<organism evidence="1 2">
    <name type="scientific">Vigna unguiculata</name>
    <name type="common">Cowpea</name>
    <dbReference type="NCBI Taxonomy" id="3917"/>
    <lineage>
        <taxon>Eukaryota</taxon>
        <taxon>Viridiplantae</taxon>
        <taxon>Streptophyta</taxon>
        <taxon>Embryophyta</taxon>
        <taxon>Tracheophyta</taxon>
        <taxon>Spermatophyta</taxon>
        <taxon>Magnoliopsida</taxon>
        <taxon>eudicotyledons</taxon>
        <taxon>Gunneridae</taxon>
        <taxon>Pentapetalae</taxon>
        <taxon>rosids</taxon>
        <taxon>fabids</taxon>
        <taxon>Fabales</taxon>
        <taxon>Fabaceae</taxon>
        <taxon>Papilionoideae</taxon>
        <taxon>50 kb inversion clade</taxon>
        <taxon>NPAAA clade</taxon>
        <taxon>indigoferoid/millettioid clade</taxon>
        <taxon>Phaseoleae</taxon>
        <taxon>Vigna</taxon>
    </lineage>
</organism>
<protein>
    <submittedName>
        <fullName evidence="1">Uncharacterized protein</fullName>
    </submittedName>
</protein>
<sequence length="122" mass="13947">MKCLIEMFGSCLWVVARENSGEHWFSRPSEHVSPKRACLAQARSTEARPSYFTRAVAQATHTIFERANASLRREGSRLSEITRKVTVPLFEPSPSSISPNWEEWDGMKSTWNMNEDGLQRMA</sequence>
<dbReference type="AlphaFoldDB" id="A0A4D6LWP8"/>
<keyword evidence="2" id="KW-1185">Reference proteome</keyword>
<proteinExistence type="predicted"/>
<dbReference type="Proteomes" id="UP000501690">
    <property type="component" value="Linkage Group LG5"/>
</dbReference>
<name>A0A4D6LWP8_VIGUN</name>
<evidence type="ECO:0000313" key="1">
    <source>
        <dbReference type="EMBL" id="QCD92900.1"/>
    </source>
</evidence>
<gene>
    <name evidence="1" type="ORF">DEO72_LG5g969</name>
</gene>
<evidence type="ECO:0000313" key="2">
    <source>
        <dbReference type="Proteomes" id="UP000501690"/>
    </source>
</evidence>